<comment type="caution">
    <text evidence="9">Lacks conserved residue(s) required for the propagation of feature annotation.</text>
</comment>
<feature type="transmembrane region" description="Helical" evidence="8">
    <location>
        <begin position="78"/>
        <end position="106"/>
    </location>
</feature>
<dbReference type="RefSeq" id="WP_129423995.1">
    <property type="nucleotide sequence ID" value="NZ_SDPW01000001.1"/>
</dbReference>
<dbReference type="OrthoDB" id="9785113at2"/>
<comment type="similarity">
    <text evidence="2 9">Belongs to the binding-protein-dependent transport system permease family. CysTW subfamily.</text>
</comment>
<dbReference type="GO" id="GO:0006817">
    <property type="term" value="P:phosphate ion transport"/>
    <property type="evidence" value="ECO:0007669"/>
    <property type="project" value="UniProtKB-KW"/>
</dbReference>
<dbReference type="InterPro" id="IPR051124">
    <property type="entry name" value="Phosphate_Transport_Permease"/>
</dbReference>
<keyword evidence="7 8" id="KW-0472">Membrane</keyword>
<dbReference type="Pfam" id="PF00528">
    <property type="entry name" value="BPD_transp_1"/>
    <property type="match status" value="1"/>
</dbReference>
<dbReference type="InterPro" id="IPR035906">
    <property type="entry name" value="MetI-like_sf"/>
</dbReference>
<evidence type="ECO:0000256" key="4">
    <source>
        <dbReference type="ARBA" id="ARBA00022475"/>
    </source>
</evidence>
<reference evidence="11 12" key="1">
    <citation type="submission" date="2019-01" db="EMBL/GenBank/DDBJ databases">
        <title>Senegalimassilia sp. nov. KGMB04484 isolated human feces.</title>
        <authorList>
            <person name="Han K.-I."/>
            <person name="Kim J.-S."/>
            <person name="Lee K.C."/>
            <person name="Suh M.K."/>
            <person name="Eom M.K."/>
            <person name="Lee J.H."/>
            <person name="Park S.-H."/>
            <person name="Kang S.W."/>
            <person name="Park J.-E."/>
            <person name="Oh B.S."/>
            <person name="Yu S.Y."/>
            <person name="Choi S.-H."/>
            <person name="Lee D.H."/>
            <person name="Yoon H."/>
            <person name="Kim B.-Y."/>
            <person name="Lee J.H."/>
            <person name="Lee J.-S."/>
        </authorList>
    </citation>
    <scope>NUCLEOTIDE SEQUENCE [LARGE SCALE GENOMIC DNA]</scope>
    <source>
        <strain evidence="11 12">KGMB04484</strain>
    </source>
</reference>
<keyword evidence="3 8" id="KW-0813">Transport</keyword>
<dbReference type="PANTHER" id="PTHR30425">
    <property type="entry name" value="PHOSPHATE TRANSPORT SYSTEM PERMEASE PROTEIN PST"/>
    <property type="match status" value="1"/>
</dbReference>
<name>A0A4Q2K415_9ACTN</name>
<dbReference type="GO" id="GO:0005886">
    <property type="term" value="C:plasma membrane"/>
    <property type="evidence" value="ECO:0007669"/>
    <property type="project" value="UniProtKB-SubCell"/>
</dbReference>
<dbReference type="PROSITE" id="PS50928">
    <property type="entry name" value="ABC_TM1"/>
    <property type="match status" value="1"/>
</dbReference>
<keyword evidence="12" id="KW-1185">Reference proteome</keyword>
<keyword evidence="4 9" id="KW-1003">Cell membrane</keyword>
<evidence type="ECO:0000256" key="3">
    <source>
        <dbReference type="ARBA" id="ARBA00022448"/>
    </source>
</evidence>
<evidence type="ECO:0000256" key="1">
    <source>
        <dbReference type="ARBA" id="ARBA00004651"/>
    </source>
</evidence>
<organism evidence="11 12">
    <name type="scientific">Senegalimassilia faecalis</name>
    <dbReference type="NCBI Taxonomy" id="2509433"/>
    <lineage>
        <taxon>Bacteria</taxon>
        <taxon>Bacillati</taxon>
        <taxon>Actinomycetota</taxon>
        <taxon>Coriobacteriia</taxon>
        <taxon>Coriobacteriales</taxon>
        <taxon>Coriobacteriaceae</taxon>
        <taxon>Senegalimassilia</taxon>
    </lineage>
</organism>
<comment type="subcellular location">
    <subcellularLocation>
        <location evidence="1 8">Cell membrane</location>
        <topology evidence="1 8">Multi-pass membrane protein</topology>
    </subcellularLocation>
</comment>
<evidence type="ECO:0000256" key="5">
    <source>
        <dbReference type="ARBA" id="ARBA00022692"/>
    </source>
</evidence>
<evidence type="ECO:0000259" key="10">
    <source>
        <dbReference type="PROSITE" id="PS50928"/>
    </source>
</evidence>
<dbReference type="InterPro" id="IPR011864">
    <property type="entry name" value="Phosphate_PstC"/>
</dbReference>
<evidence type="ECO:0000313" key="11">
    <source>
        <dbReference type="EMBL" id="RXZ54032.1"/>
    </source>
</evidence>
<accession>A0A4Q2K415</accession>
<dbReference type="Gene3D" id="1.10.3720.10">
    <property type="entry name" value="MetI-like"/>
    <property type="match status" value="1"/>
</dbReference>
<evidence type="ECO:0000256" key="8">
    <source>
        <dbReference type="RuleBase" id="RU363032"/>
    </source>
</evidence>
<feature type="transmembrane region" description="Helical" evidence="8">
    <location>
        <begin position="148"/>
        <end position="170"/>
    </location>
</feature>
<protein>
    <recommendedName>
        <fullName evidence="9">Phosphate transport system permease protein</fullName>
    </recommendedName>
</protein>
<sequence length="305" mass="31676">MALMAKARVERIGQGVTGACIVLVALLVVTLVAMVAGRGIATFTADGIDLGSFLTGTTWNPHQDDASGMPTVGALPMIAGSFSVTLLSTLFALPIAFGSAIFVVEVAPRFGRKVFQPLVELLVGIPSVVYGLIGLTIIVAAVRGAADAMGQTITGFGIFSSAIVLAVMILPTITSLSIDALAAVPQEYREGSYALGCTRWQTIWNVVLKSAAPSLMTAVILGMTRAFGEALAVQMVIGNAIQMPSGLFTPASTLTSVLTMGMGNEAMGTVYNDVLWSLALLLMAMSLVFILIIHLIGRKGAAKRG</sequence>
<keyword evidence="6 8" id="KW-1133">Transmembrane helix</keyword>
<gene>
    <name evidence="11" type="primary">pstC</name>
    <name evidence="11" type="ORF">ET524_05735</name>
</gene>
<dbReference type="CDD" id="cd06261">
    <property type="entry name" value="TM_PBP2"/>
    <property type="match status" value="1"/>
</dbReference>
<evidence type="ECO:0000256" key="6">
    <source>
        <dbReference type="ARBA" id="ARBA00022989"/>
    </source>
</evidence>
<evidence type="ECO:0000256" key="2">
    <source>
        <dbReference type="ARBA" id="ARBA00007069"/>
    </source>
</evidence>
<keyword evidence="9" id="KW-0592">Phosphate transport</keyword>
<comment type="caution">
    <text evidence="11">The sequence shown here is derived from an EMBL/GenBank/DDBJ whole genome shotgun (WGS) entry which is preliminary data.</text>
</comment>
<dbReference type="Proteomes" id="UP000293345">
    <property type="component" value="Unassembled WGS sequence"/>
</dbReference>
<dbReference type="PANTHER" id="PTHR30425:SF2">
    <property type="entry name" value="ABC TRANSPORTER PERMEASE PROTEIN YQGH-RELATED"/>
    <property type="match status" value="1"/>
</dbReference>
<keyword evidence="5 8" id="KW-0812">Transmembrane</keyword>
<evidence type="ECO:0000313" key="12">
    <source>
        <dbReference type="Proteomes" id="UP000293345"/>
    </source>
</evidence>
<feature type="transmembrane region" description="Helical" evidence="8">
    <location>
        <begin position="118"/>
        <end position="142"/>
    </location>
</feature>
<dbReference type="NCBIfam" id="TIGR02138">
    <property type="entry name" value="phosphate_pstC"/>
    <property type="match status" value="1"/>
</dbReference>
<feature type="domain" description="ABC transmembrane type-1" evidence="10">
    <location>
        <begin position="78"/>
        <end position="293"/>
    </location>
</feature>
<dbReference type="AlphaFoldDB" id="A0A4Q2K415"/>
<comment type="function">
    <text evidence="9">Part of the binding-protein-dependent transport system for phosphate; probably responsible for the translocation of the substrate across the membrane.</text>
</comment>
<proteinExistence type="inferred from homology"/>
<dbReference type="EMBL" id="SDPW01000001">
    <property type="protein sequence ID" value="RXZ54032.1"/>
    <property type="molecule type" value="Genomic_DNA"/>
</dbReference>
<feature type="transmembrane region" description="Helical" evidence="8">
    <location>
        <begin position="274"/>
        <end position="296"/>
    </location>
</feature>
<evidence type="ECO:0000256" key="7">
    <source>
        <dbReference type="ARBA" id="ARBA00023136"/>
    </source>
</evidence>
<dbReference type="GO" id="GO:0005315">
    <property type="term" value="F:phosphate transmembrane transporter activity"/>
    <property type="evidence" value="ECO:0007669"/>
    <property type="project" value="InterPro"/>
</dbReference>
<evidence type="ECO:0000256" key="9">
    <source>
        <dbReference type="RuleBase" id="RU363054"/>
    </source>
</evidence>
<dbReference type="SUPFAM" id="SSF161098">
    <property type="entry name" value="MetI-like"/>
    <property type="match status" value="1"/>
</dbReference>
<dbReference type="InterPro" id="IPR000515">
    <property type="entry name" value="MetI-like"/>
</dbReference>
<feature type="transmembrane region" description="Helical" evidence="8">
    <location>
        <begin position="12"/>
        <end position="36"/>
    </location>
</feature>